<name>A0ACC0GKF9_9ERIC</name>
<sequence length="361" mass="40981">MASSKPKGIGSSLTIQELAKEPMLVIPERYVRLDNQPCSILSEDATSQTIPTVDMQQLLMGEATDFQLDKLHSICKEWGIFQLVNHGVTSLLVEKLKYEIEEFYKLPLEEKMKYKIQPGDVEGYGQTLLMQDDEKLDWGDRFYMVVNPVHRRKAHLLPQLPSSLRETLESYISELQKLAMTVFGLMAQALKIDKGEMEEMFDDGVQSVRMSYYPPCPQPEMVMGLRPHSDATGITILLQVNGVEGFQIKKDGIWIPVSFLPDAFVVNVGDTLEILSNGLYNSIEHRVTVNSVKGRMSIAMFFNPKFEAEIGPAASLLNPQNPPLFKRISTEKYYKKYFSHRLNGKSFLEQMKIENGEDDTA</sequence>
<gene>
    <name evidence="1" type="ORF">LOK49_LG09G01089</name>
</gene>
<accession>A0ACC0GKF9</accession>
<organism evidence="1 2">
    <name type="scientific">Camellia lanceoleosa</name>
    <dbReference type="NCBI Taxonomy" id="1840588"/>
    <lineage>
        <taxon>Eukaryota</taxon>
        <taxon>Viridiplantae</taxon>
        <taxon>Streptophyta</taxon>
        <taxon>Embryophyta</taxon>
        <taxon>Tracheophyta</taxon>
        <taxon>Spermatophyta</taxon>
        <taxon>Magnoliopsida</taxon>
        <taxon>eudicotyledons</taxon>
        <taxon>Gunneridae</taxon>
        <taxon>Pentapetalae</taxon>
        <taxon>asterids</taxon>
        <taxon>Ericales</taxon>
        <taxon>Theaceae</taxon>
        <taxon>Camellia</taxon>
    </lineage>
</organism>
<dbReference type="EMBL" id="CM045765">
    <property type="protein sequence ID" value="KAI8001454.1"/>
    <property type="molecule type" value="Genomic_DNA"/>
</dbReference>
<dbReference type="Proteomes" id="UP001060215">
    <property type="component" value="Chromosome 8"/>
</dbReference>
<protein>
    <submittedName>
        <fullName evidence="1">Codeine O-demethylase</fullName>
    </submittedName>
</protein>
<reference evidence="1 2" key="1">
    <citation type="journal article" date="2022" name="Plant J.">
        <title>Chromosome-level genome of Camellia lanceoleosa provides a valuable resource for understanding genome evolution and self-incompatibility.</title>
        <authorList>
            <person name="Gong W."/>
            <person name="Xiao S."/>
            <person name="Wang L."/>
            <person name="Liao Z."/>
            <person name="Chang Y."/>
            <person name="Mo W."/>
            <person name="Hu G."/>
            <person name="Li W."/>
            <person name="Zhao G."/>
            <person name="Zhu H."/>
            <person name="Hu X."/>
            <person name="Ji K."/>
            <person name="Xiang X."/>
            <person name="Song Q."/>
            <person name="Yuan D."/>
            <person name="Jin S."/>
            <person name="Zhang L."/>
        </authorList>
    </citation>
    <scope>NUCLEOTIDE SEQUENCE [LARGE SCALE GENOMIC DNA]</scope>
    <source>
        <strain evidence="1">SQ_2022a</strain>
    </source>
</reference>
<keyword evidence="2" id="KW-1185">Reference proteome</keyword>
<comment type="caution">
    <text evidence="1">The sequence shown here is derived from an EMBL/GenBank/DDBJ whole genome shotgun (WGS) entry which is preliminary data.</text>
</comment>
<evidence type="ECO:0000313" key="2">
    <source>
        <dbReference type="Proteomes" id="UP001060215"/>
    </source>
</evidence>
<evidence type="ECO:0000313" key="1">
    <source>
        <dbReference type="EMBL" id="KAI8001454.1"/>
    </source>
</evidence>
<proteinExistence type="predicted"/>